<evidence type="ECO:0000313" key="1">
    <source>
        <dbReference type="EMBL" id="EDX08272.1"/>
    </source>
</evidence>
<protein>
    <submittedName>
        <fullName evidence="1">GD25103</fullName>
    </submittedName>
</protein>
<accession>B4QI18</accession>
<proteinExistence type="predicted"/>
<dbReference type="HOGENOM" id="CLU_2515079_0_0_1"/>
<dbReference type="Proteomes" id="UP000000304">
    <property type="component" value="Chromosome 2R"/>
</dbReference>
<keyword evidence="2" id="KW-1185">Reference proteome</keyword>
<reference evidence="1 2" key="1">
    <citation type="journal article" date="2007" name="Nature">
        <title>Evolution of genes and genomes on the Drosophila phylogeny.</title>
        <authorList>
            <consortium name="Drosophila 12 Genomes Consortium"/>
            <person name="Clark A.G."/>
            <person name="Eisen M.B."/>
            <person name="Smith D.R."/>
            <person name="Bergman C.M."/>
            <person name="Oliver B."/>
            <person name="Markow T.A."/>
            <person name="Kaufman T.C."/>
            <person name="Kellis M."/>
            <person name="Gelbart W."/>
            <person name="Iyer V.N."/>
            <person name="Pollard D.A."/>
            <person name="Sackton T.B."/>
            <person name="Larracuente A.M."/>
            <person name="Singh N.D."/>
            <person name="Abad J.P."/>
            <person name="Abt D.N."/>
            <person name="Adryan B."/>
            <person name="Aguade M."/>
            <person name="Akashi H."/>
            <person name="Anderson W.W."/>
            <person name="Aquadro C.F."/>
            <person name="Ardell D.H."/>
            <person name="Arguello R."/>
            <person name="Artieri C.G."/>
            <person name="Barbash D.A."/>
            <person name="Barker D."/>
            <person name="Barsanti P."/>
            <person name="Batterham P."/>
            <person name="Batzoglou S."/>
            <person name="Begun D."/>
            <person name="Bhutkar A."/>
            <person name="Blanco E."/>
            <person name="Bosak S.A."/>
            <person name="Bradley R.K."/>
            <person name="Brand A.D."/>
            <person name="Brent M.R."/>
            <person name="Brooks A.N."/>
            <person name="Brown R.H."/>
            <person name="Butlin R.K."/>
            <person name="Caggese C."/>
            <person name="Calvi B.R."/>
            <person name="Bernardo de Carvalho A."/>
            <person name="Caspi A."/>
            <person name="Castrezana S."/>
            <person name="Celniker S.E."/>
            <person name="Chang J.L."/>
            <person name="Chapple C."/>
            <person name="Chatterji S."/>
            <person name="Chinwalla A."/>
            <person name="Civetta A."/>
            <person name="Clifton S.W."/>
            <person name="Comeron J.M."/>
            <person name="Costello J.C."/>
            <person name="Coyne J.A."/>
            <person name="Daub J."/>
            <person name="David R.G."/>
            <person name="Delcher A.L."/>
            <person name="Delehaunty K."/>
            <person name="Do C.B."/>
            <person name="Ebling H."/>
            <person name="Edwards K."/>
            <person name="Eickbush T."/>
            <person name="Evans J.D."/>
            <person name="Filipski A."/>
            <person name="Findeiss S."/>
            <person name="Freyhult E."/>
            <person name="Fulton L."/>
            <person name="Fulton R."/>
            <person name="Garcia A.C."/>
            <person name="Gardiner A."/>
            <person name="Garfield D.A."/>
            <person name="Garvin B.E."/>
            <person name="Gibson G."/>
            <person name="Gilbert D."/>
            <person name="Gnerre S."/>
            <person name="Godfrey J."/>
            <person name="Good R."/>
            <person name="Gotea V."/>
            <person name="Gravely B."/>
            <person name="Greenberg A.J."/>
            <person name="Griffiths-Jones S."/>
            <person name="Gross S."/>
            <person name="Guigo R."/>
            <person name="Gustafson E.A."/>
            <person name="Haerty W."/>
            <person name="Hahn M.W."/>
            <person name="Halligan D.L."/>
            <person name="Halpern A.L."/>
            <person name="Halter G.M."/>
            <person name="Han M.V."/>
            <person name="Heger A."/>
            <person name="Hillier L."/>
            <person name="Hinrichs A.S."/>
            <person name="Holmes I."/>
            <person name="Hoskins R.A."/>
            <person name="Hubisz M.J."/>
            <person name="Hultmark D."/>
            <person name="Huntley M.A."/>
            <person name="Jaffe D.B."/>
            <person name="Jagadeeshan S."/>
            <person name="Jeck W.R."/>
            <person name="Johnson J."/>
            <person name="Jones C.D."/>
            <person name="Jordan W.C."/>
            <person name="Karpen G.H."/>
            <person name="Kataoka E."/>
            <person name="Keightley P.D."/>
            <person name="Kheradpour P."/>
            <person name="Kirkness E.F."/>
            <person name="Koerich L.B."/>
            <person name="Kristiansen K."/>
            <person name="Kudrna D."/>
            <person name="Kulathinal R.J."/>
            <person name="Kumar S."/>
            <person name="Kwok R."/>
            <person name="Lander E."/>
            <person name="Langley C.H."/>
            <person name="Lapoint R."/>
            <person name="Lazzaro B.P."/>
            <person name="Lee S.J."/>
            <person name="Levesque L."/>
            <person name="Li R."/>
            <person name="Lin C.F."/>
            <person name="Lin M.F."/>
            <person name="Lindblad-Toh K."/>
            <person name="Llopart A."/>
            <person name="Long M."/>
            <person name="Low L."/>
            <person name="Lozovsky E."/>
            <person name="Lu J."/>
            <person name="Luo M."/>
            <person name="Machado C.A."/>
            <person name="Makalowski W."/>
            <person name="Marzo M."/>
            <person name="Matsuda M."/>
            <person name="Matzkin L."/>
            <person name="McAllister B."/>
            <person name="McBride C.S."/>
            <person name="McKernan B."/>
            <person name="McKernan K."/>
            <person name="Mendez-Lago M."/>
            <person name="Minx P."/>
            <person name="Mollenhauer M.U."/>
            <person name="Montooth K."/>
            <person name="Mount S.M."/>
            <person name="Mu X."/>
            <person name="Myers E."/>
            <person name="Negre B."/>
            <person name="Newfeld S."/>
            <person name="Nielsen R."/>
            <person name="Noor M.A."/>
            <person name="O'Grady P."/>
            <person name="Pachter L."/>
            <person name="Papaceit M."/>
            <person name="Parisi M.J."/>
            <person name="Parisi M."/>
            <person name="Parts L."/>
            <person name="Pedersen J.S."/>
            <person name="Pesole G."/>
            <person name="Phillippy A.M."/>
            <person name="Ponting C.P."/>
            <person name="Pop M."/>
            <person name="Porcelli D."/>
            <person name="Powell J.R."/>
            <person name="Prohaska S."/>
            <person name="Pruitt K."/>
            <person name="Puig M."/>
            <person name="Quesneville H."/>
            <person name="Ram K.R."/>
            <person name="Rand D."/>
            <person name="Rasmussen M.D."/>
            <person name="Reed L.K."/>
            <person name="Reenan R."/>
            <person name="Reily A."/>
            <person name="Remington K.A."/>
            <person name="Rieger T.T."/>
            <person name="Ritchie M.G."/>
            <person name="Robin C."/>
            <person name="Rogers Y.H."/>
            <person name="Rohde C."/>
            <person name="Rozas J."/>
            <person name="Rubenfield M.J."/>
            <person name="Ruiz A."/>
            <person name="Russo S."/>
            <person name="Salzberg S.L."/>
            <person name="Sanchez-Gracia A."/>
            <person name="Saranga D.J."/>
            <person name="Sato H."/>
            <person name="Schaeffer S.W."/>
            <person name="Schatz M.C."/>
            <person name="Schlenke T."/>
            <person name="Schwartz R."/>
            <person name="Segarra C."/>
            <person name="Singh R.S."/>
            <person name="Sirot L."/>
            <person name="Sirota M."/>
            <person name="Sisneros N.B."/>
            <person name="Smith C.D."/>
            <person name="Smith T.F."/>
            <person name="Spieth J."/>
            <person name="Stage D.E."/>
            <person name="Stark A."/>
            <person name="Stephan W."/>
            <person name="Strausberg R.L."/>
            <person name="Strempel S."/>
            <person name="Sturgill D."/>
            <person name="Sutton G."/>
            <person name="Sutton G.G."/>
            <person name="Tao W."/>
            <person name="Teichmann S."/>
            <person name="Tobari Y.N."/>
            <person name="Tomimura Y."/>
            <person name="Tsolas J.M."/>
            <person name="Valente V.L."/>
            <person name="Venter E."/>
            <person name="Venter J.C."/>
            <person name="Vicario S."/>
            <person name="Vieira F.G."/>
            <person name="Vilella A.J."/>
            <person name="Villasante A."/>
            <person name="Walenz B."/>
            <person name="Wang J."/>
            <person name="Wasserman M."/>
            <person name="Watts T."/>
            <person name="Wilson D."/>
            <person name="Wilson R.K."/>
            <person name="Wing R.A."/>
            <person name="Wolfner M.F."/>
            <person name="Wong A."/>
            <person name="Wong G.K."/>
            <person name="Wu C.I."/>
            <person name="Wu G."/>
            <person name="Yamamoto D."/>
            <person name="Yang H.P."/>
            <person name="Yang S.P."/>
            <person name="Yorke J.A."/>
            <person name="Yoshida K."/>
            <person name="Zdobnov E."/>
            <person name="Zhang P."/>
            <person name="Zhang Y."/>
            <person name="Zimin A.V."/>
            <person name="Baldwin J."/>
            <person name="Abdouelleil A."/>
            <person name="Abdulkadir J."/>
            <person name="Abebe A."/>
            <person name="Abera B."/>
            <person name="Abreu J."/>
            <person name="Acer S.C."/>
            <person name="Aftuck L."/>
            <person name="Alexander A."/>
            <person name="An P."/>
            <person name="Anderson E."/>
            <person name="Anderson S."/>
            <person name="Arachi H."/>
            <person name="Azer M."/>
            <person name="Bachantsang P."/>
            <person name="Barry A."/>
            <person name="Bayul T."/>
            <person name="Berlin A."/>
            <person name="Bessette D."/>
            <person name="Bloom T."/>
            <person name="Blye J."/>
            <person name="Boguslavskiy L."/>
            <person name="Bonnet C."/>
            <person name="Boukhgalter B."/>
            <person name="Bourzgui I."/>
            <person name="Brown A."/>
            <person name="Cahill P."/>
            <person name="Channer S."/>
            <person name="Cheshatsang Y."/>
            <person name="Chuda L."/>
            <person name="Citroen M."/>
            <person name="Collymore A."/>
            <person name="Cooke P."/>
            <person name="Costello M."/>
            <person name="D'Aco K."/>
            <person name="Daza R."/>
            <person name="De Haan G."/>
            <person name="DeGray S."/>
            <person name="DeMaso C."/>
            <person name="Dhargay N."/>
            <person name="Dooley K."/>
            <person name="Dooley E."/>
            <person name="Doricent M."/>
            <person name="Dorje P."/>
            <person name="Dorjee K."/>
            <person name="Dupes A."/>
            <person name="Elong R."/>
            <person name="Falk J."/>
            <person name="Farina A."/>
            <person name="Faro S."/>
            <person name="Ferguson D."/>
            <person name="Fisher S."/>
            <person name="Foley C.D."/>
            <person name="Franke A."/>
            <person name="Friedrich D."/>
            <person name="Gadbois L."/>
            <person name="Gearin G."/>
            <person name="Gearin C.R."/>
            <person name="Giannoukos G."/>
            <person name="Goode T."/>
            <person name="Graham J."/>
            <person name="Grandbois E."/>
            <person name="Grewal S."/>
            <person name="Gyaltsen K."/>
            <person name="Hafez N."/>
            <person name="Hagos B."/>
            <person name="Hall J."/>
            <person name="Henson C."/>
            <person name="Hollinger A."/>
            <person name="Honan T."/>
            <person name="Huard M.D."/>
            <person name="Hughes L."/>
            <person name="Hurhula B."/>
            <person name="Husby M.E."/>
            <person name="Kamat A."/>
            <person name="Kanga B."/>
            <person name="Kashin S."/>
            <person name="Khazanovich D."/>
            <person name="Kisner P."/>
            <person name="Lance K."/>
            <person name="Lara M."/>
            <person name="Lee W."/>
            <person name="Lennon N."/>
            <person name="Letendre F."/>
            <person name="LeVine R."/>
            <person name="Lipovsky A."/>
            <person name="Liu X."/>
            <person name="Liu J."/>
            <person name="Liu S."/>
            <person name="Lokyitsang T."/>
            <person name="Lokyitsang Y."/>
            <person name="Lubonja R."/>
            <person name="Lui A."/>
            <person name="MacDonald P."/>
            <person name="Magnisalis V."/>
            <person name="Maru K."/>
            <person name="Matthews C."/>
            <person name="McCusker W."/>
            <person name="McDonough S."/>
            <person name="Mehta T."/>
            <person name="Meldrim J."/>
            <person name="Meneus L."/>
            <person name="Mihai O."/>
            <person name="Mihalev A."/>
            <person name="Mihova T."/>
            <person name="Mittelman R."/>
            <person name="Mlenga V."/>
            <person name="Montmayeur A."/>
            <person name="Mulrain L."/>
            <person name="Navidi A."/>
            <person name="Naylor J."/>
            <person name="Negash T."/>
            <person name="Nguyen T."/>
            <person name="Nguyen N."/>
            <person name="Nicol R."/>
            <person name="Norbu C."/>
            <person name="Norbu N."/>
            <person name="Novod N."/>
            <person name="O'Neill B."/>
            <person name="Osman S."/>
            <person name="Markiewicz E."/>
            <person name="Oyono O.L."/>
            <person name="Patti C."/>
            <person name="Phunkhang P."/>
            <person name="Pierre F."/>
            <person name="Priest M."/>
            <person name="Raghuraman S."/>
            <person name="Rege F."/>
            <person name="Reyes R."/>
            <person name="Rise C."/>
            <person name="Rogov P."/>
            <person name="Ross K."/>
            <person name="Ryan E."/>
            <person name="Settipalli S."/>
            <person name="Shea T."/>
            <person name="Sherpa N."/>
            <person name="Shi L."/>
            <person name="Shih D."/>
            <person name="Sparrow T."/>
            <person name="Spaulding J."/>
            <person name="Stalker J."/>
            <person name="Stange-Thomann N."/>
            <person name="Stavropoulos S."/>
            <person name="Stone C."/>
            <person name="Strader C."/>
            <person name="Tesfaye S."/>
            <person name="Thomson T."/>
            <person name="Thoulutsang Y."/>
            <person name="Thoulutsang D."/>
            <person name="Topham K."/>
            <person name="Topping I."/>
            <person name="Tsamla T."/>
            <person name="Vassiliev H."/>
            <person name="Vo A."/>
            <person name="Wangchuk T."/>
            <person name="Wangdi T."/>
            <person name="Weiand M."/>
            <person name="Wilkinson J."/>
            <person name="Wilson A."/>
            <person name="Yadav S."/>
            <person name="Young G."/>
            <person name="Yu Q."/>
            <person name="Zembek L."/>
            <person name="Zhong D."/>
            <person name="Zimmer A."/>
            <person name="Zwirko Z."/>
            <person name="Jaffe D.B."/>
            <person name="Alvarez P."/>
            <person name="Brockman W."/>
            <person name="Butler J."/>
            <person name="Chin C."/>
            <person name="Gnerre S."/>
            <person name="Grabherr M."/>
            <person name="Kleber M."/>
            <person name="Mauceli E."/>
            <person name="MacCallum I."/>
        </authorList>
    </citation>
    <scope>NUCLEOTIDE SEQUENCE [LARGE SCALE GENOMIC DNA]</scope>
    <source>
        <strain evidence="2">white501</strain>
    </source>
</reference>
<gene>
    <name evidence="1" type="primary">Dsim\GD25103</name>
    <name evidence="1" type="ORF">Dsim_GD25103</name>
</gene>
<sequence>MTDSSGALGTTLTFFLSSGFPFFTVATNMSPTPAAGRRFRRPRIPWTAITYRFLAPVLSAQFITAPTGKPREMRNLPPAVPPRPG</sequence>
<dbReference type="OMA" id="RIPWTAI"/>
<dbReference type="EMBL" id="CM000362">
    <property type="protein sequence ID" value="EDX08272.1"/>
    <property type="molecule type" value="Genomic_DNA"/>
</dbReference>
<name>B4QI18_DROSI</name>
<dbReference type="AlphaFoldDB" id="B4QI18"/>
<organism evidence="1 2">
    <name type="scientific">Drosophila simulans</name>
    <name type="common">Fruit fly</name>
    <dbReference type="NCBI Taxonomy" id="7240"/>
    <lineage>
        <taxon>Eukaryota</taxon>
        <taxon>Metazoa</taxon>
        <taxon>Ecdysozoa</taxon>
        <taxon>Arthropoda</taxon>
        <taxon>Hexapoda</taxon>
        <taxon>Insecta</taxon>
        <taxon>Pterygota</taxon>
        <taxon>Neoptera</taxon>
        <taxon>Endopterygota</taxon>
        <taxon>Diptera</taxon>
        <taxon>Brachycera</taxon>
        <taxon>Muscomorpha</taxon>
        <taxon>Ephydroidea</taxon>
        <taxon>Drosophilidae</taxon>
        <taxon>Drosophila</taxon>
        <taxon>Sophophora</taxon>
    </lineage>
</organism>
<evidence type="ECO:0000313" key="2">
    <source>
        <dbReference type="Proteomes" id="UP000000304"/>
    </source>
</evidence>